<organism evidence="1 2">
    <name type="scientific">Entomophthora muscae</name>
    <dbReference type="NCBI Taxonomy" id="34485"/>
    <lineage>
        <taxon>Eukaryota</taxon>
        <taxon>Fungi</taxon>
        <taxon>Fungi incertae sedis</taxon>
        <taxon>Zoopagomycota</taxon>
        <taxon>Entomophthoromycotina</taxon>
        <taxon>Entomophthoromycetes</taxon>
        <taxon>Entomophthorales</taxon>
        <taxon>Entomophthoraceae</taxon>
        <taxon>Entomophthora</taxon>
    </lineage>
</organism>
<keyword evidence="2" id="KW-1185">Reference proteome</keyword>
<proteinExistence type="predicted"/>
<dbReference type="EMBL" id="QTSX02005200">
    <property type="protein sequence ID" value="KAJ9060358.1"/>
    <property type="molecule type" value="Genomic_DNA"/>
</dbReference>
<accession>A0ACC2SDI6</accession>
<comment type="caution">
    <text evidence="1">The sequence shown here is derived from an EMBL/GenBank/DDBJ whole genome shotgun (WGS) entry which is preliminary data.</text>
</comment>
<reference evidence="1" key="1">
    <citation type="submission" date="2022-04" db="EMBL/GenBank/DDBJ databases">
        <title>Genome of the entomopathogenic fungus Entomophthora muscae.</title>
        <authorList>
            <person name="Elya C."/>
            <person name="Lovett B.R."/>
            <person name="Lee E."/>
            <person name="Macias A.M."/>
            <person name="Hajek A.E."/>
            <person name="De Bivort B.L."/>
            <person name="Kasson M.T."/>
            <person name="De Fine Licht H.H."/>
            <person name="Stajich J.E."/>
        </authorList>
    </citation>
    <scope>NUCLEOTIDE SEQUENCE</scope>
    <source>
        <strain evidence="1">Berkeley</strain>
    </source>
</reference>
<evidence type="ECO:0000313" key="1">
    <source>
        <dbReference type="EMBL" id="KAJ9060358.1"/>
    </source>
</evidence>
<gene>
    <name evidence="1" type="primary">GIN1_8</name>
    <name evidence="1" type="ORF">DSO57_1031665</name>
</gene>
<evidence type="ECO:0000313" key="2">
    <source>
        <dbReference type="Proteomes" id="UP001165960"/>
    </source>
</evidence>
<sequence length="620" mass="70427">MPHKSSTMLDVEYSHKFLSACDGCRKQKVKCDRSKPMCSVCKRRGLTCAYSKPVTRKSEMKRFYDNASESIHLFKCVKEDIRPPKKVARIKSPTQIIPANIVLPVPIPELVTDESGPDSNNSSSSPMLQFHHDFATPGEVIRTPFCSTLSMPKPNMESMVSSYDRRFFCQLQENFGFGNIKLEGGHVVQPSLSTIKERRAGVSILGLDFNPIYSQTESNFGAISSALEIHLINLFFNQVNTFFPLIHRGKFLASLRRPETRPSNFLLNAIYYVACPFLPLNPLYFSGCHYKLAQHYHQEAMTYLEENIINPTITSLQAIILLYNGECSLVEKLNHIQYRMIEQLDLREIEKRVNSAEDREEVLNLFWCCYVQDKVCNLTRCRKFALPKSHFKLYLPETFDLPTISDTFPLPGAKHCQLAFVGSVKLAEVIDDVQVILTQYKGQGPEIIFHLVKGFESRLLGIFSQVASHFDVSRIDMHSAMALMLLRLLFHMSHIHLYLFAASMLPKNLLVTVFSLQHRAMESACSITFLTESLQVDFFRFGPLLKVNSVLLAFLVHYIAAKTPNPSYAYLGGFGIERAIITNLRNLSFRLGLVLTPSKAESLMLEFITPPSVCPLRSDY</sequence>
<dbReference type="Proteomes" id="UP001165960">
    <property type="component" value="Unassembled WGS sequence"/>
</dbReference>
<protein>
    <submittedName>
        <fullName evidence="1">Gypsy retrotransposon integrase-like protein 1</fullName>
    </submittedName>
</protein>
<name>A0ACC2SDI6_9FUNG</name>